<keyword evidence="5 7" id="KW-1133">Transmembrane helix</keyword>
<gene>
    <name evidence="9" type="ORF">MU1_08280</name>
</gene>
<evidence type="ECO:0000259" key="8">
    <source>
        <dbReference type="PROSITE" id="PS50928"/>
    </source>
</evidence>
<dbReference type="Gene3D" id="1.10.3720.10">
    <property type="entry name" value="MetI-like"/>
    <property type="match status" value="1"/>
</dbReference>
<keyword evidence="3" id="KW-1003">Cell membrane</keyword>
<keyword evidence="4 7" id="KW-0812">Transmembrane</keyword>
<feature type="transmembrane region" description="Helical" evidence="7">
    <location>
        <begin position="46"/>
        <end position="68"/>
    </location>
</feature>
<comment type="caution">
    <text evidence="9">The sequence shown here is derived from an EMBL/GenBank/DDBJ whole genome shotgun (WGS) entry which is preliminary data.</text>
</comment>
<dbReference type="Proteomes" id="UP001157114">
    <property type="component" value="Unassembled WGS sequence"/>
</dbReference>
<feature type="transmembrane region" description="Helical" evidence="7">
    <location>
        <begin position="302"/>
        <end position="322"/>
    </location>
</feature>
<evidence type="ECO:0000256" key="5">
    <source>
        <dbReference type="ARBA" id="ARBA00022989"/>
    </source>
</evidence>
<feature type="transmembrane region" description="Helical" evidence="7">
    <location>
        <begin position="143"/>
        <end position="163"/>
    </location>
</feature>
<dbReference type="EMBL" id="BSSQ01000003">
    <property type="protein sequence ID" value="GLX66484.1"/>
    <property type="molecule type" value="Genomic_DNA"/>
</dbReference>
<evidence type="ECO:0000256" key="7">
    <source>
        <dbReference type="RuleBase" id="RU363032"/>
    </source>
</evidence>
<evidence type="ECO:0000313" key="10">
    <source>
        <dbReference type="Proteomes" id="UP001157114"/>
    </source>
</evidence>
<proteinExistence type="inferred from homology"/>
<protein>
    <submittedName>
        <fullName evidence="9">Glycerol-3-phosphate ABC transporter permease</fullName>
    </submittedName>
</protein>
<comment type="similarity">
    <text evidence="7">Belongs to the binding-protein-dependent transport system permease family.</text>
</comment>
<accession>A0ABQ6G6B2</accession>
<dbReference type="InterPro" id="IPR000515">
    <property type="entry name" value="MetI-like"/>
</dbReference>
<feature type="domain" description="ABC transmembrane type-1" evidence="8">
    <location>
        <begin position="102"/>
        <end position="318"/>
    </location>
</feature>
<dbReference type="CDD" id="cd06261">
    <property type="entry name" value="TM_PBP2"/>
    <property type="match status" value="1"/>
</dbReference>
<reference evidence="9 10" key="1">
    <citation type="submission" date="2023-03" db="EMBL/GenBank/DDBJ databases">
        <title>Draft genome sequence of the bacteria which degrade cell wall of Tricholomamatutake.</title>
        <authorList>
            <person name="Konishi Y."/>
            <person name="Fukuta Y."/>
            <person name="Shirasaka N."/>
        </authorList>
    </citation>
    <scope>NUCLEOTIDE SEQUENCE [LARGE SCALE GENOMIC DNA]</scope>
    <source>
        <strain evidence="10">mu1</strain>
    </source>
</reference>
<dbReference type="PROSITE" id="PS50928">
    <property type="entry name" value="ABC_TM1"/>
    <property type="match status" value="1"/>
</dbReference>
<keyword evidence="2 7" id="KW-0813">Transport</keyword>
<feature type="transmembrane region" description="Helical" evidence="7">
    <location>
        <begin position="237"/>
        <end position="259"/>
    </location>
</feature>
<sequence>MEGRFQPQMNSSLYSDKSNSVISPATVVSEGNRLSASRLRRIREQLLGYLFLAPSLAVFLLFLFYPMVRSVYLSFQLTDPRGRVAAYAGWDNYTQMLESSAFWSSLWITVQFTLLTVPAGLALGLLCASLVHSAGRGNKLFRFIFSMPLAISVGTASILWMILYHPSLGMLNYLLGQIGMEPVQWLTDPGTALGSVSLMTIWMNSGFPFVLLLAAIQGLDNDIMDSSRIDGASSWRTFFSIKLPLLSPTLFFLAVVSIMNAFQSFGQINILTRGGPAGSTDVLVYSIYREAFVNYQFGTGSALAIVLFVLMLLLTAVQFLVLGKKVRYQ</sequence>
<name>A0ABQ6G6B2_9BACL</name>
<dbReference type="InterPro" id="IPR051393">
    <property type="entry name" value="ABC_transporter_permease"/>
</dbReference>
<evidence type="ECO:0000256" key="6">
    <source>
        <dbReference type="ARBA" id="ARBA00023136"/>
    </source>
</evidence>
<feature type="transmembrane region" description="Helical" evidence="7">
    <location>
        <begin position="192"/>
        <end position="216"/>
    </location>
</feature>
<evidence type="ECO:0000313" key="9">
    <source>
        <dbReference type="EMBL" id="GLX66484.1"/>
    </source>
</evidence>
<feature type="transmembrane region" description="Helical" evidence="7">
    <location>
        <begin position="106"/>
        <end position="131"/>
    </location>
</feature>
<evidence type="ECO:0000256" key="3">
    <source>
        <dbReference type="ARBA" id="ARBA00022475"/>
    </source>
</evidence>
<evidence type="ECO:0000256" key="2">
    <source>
        <dbReference type="ARBA" id="ARBA00022448"/>
    </source>
</evidence>
<dbReference type="SUPFAM" id="SSF161098">
    <property type="entry name" value="MetI-like"/>
    <property type="match status" value="1"/>
</dbReference>
<keyword evidence="6 7" id="KW-0472">Membrane</keyword>
<dbReference type="PANTHER" id="PTHR30193:SF37">
    <property type="entry name" value="INNER MEMBRANE ABC TRANSPORTER PERMEASE PROTEIN YCJO"/>
    <property type="match status" value="1"/>
</dbReference>
<keyword evidence="10" id="KW-1185">Reference proteome</keyword>
<dbReference type="InterPro" id="IPR035906">
    <property type="entry name" value="MetI-like_sf"/>
</dbReference>
<organism evidence="9 10">
    <name type="scientific">Paenibacillus glycanilyticus</name>
    <dbReference type="NCBI Taxonomy" id="126569"/>
    <lineage>
        <taxon>Bacteria</taxon>
        <taxon>Bacillati</taxon>
        <taxon>Bacillota</taxon>
        <taxon>Bacilli</taxon>
        <taxon>Bacillales</taxon>
        <taxon>Paenibacillaceae</taxon>
        <taxon>Paenibacillus</taxon>
    </lineage>
</organism>
<evidence type="ECO:0000256" key="4">
    <source>
        <dbReference type="ARBA" id="ARBA00022692"/>
    </source>
</evidence>
<comment type="subcellular location">
    <subcellularLocation>
        <location evidence="1 7">Cell membrane</location>
        <topology evidence="1 7">Multi-pass membrane protein</topology>
    </subcellularLocation>
</comment>
<evidence type="ECO:0000256" key="1">
    <source>
        <dbReference type="ARBA" id="ARBA00004651"/>
    </source>
</evidence>
<dbReference type="Pfam" id="PF00528">
    <property type="entry name" value="BPD_transp_1"/>
    <property type="match status" value="1"/>
</dbReference>
<dbReference type="PANTHER" id="PTHR30193">
    <property type="entry name" value="ABC TRANSPORTER PERMEASE PROTEIN"/>
    <property type="match status" value="1"/>
</dbReference>